<sequence>MLIQSLLLIIASFLPYTNALTCLHNSTVTNAIYNNGMLVRAYTSNYNLGLLECSPKLTRCVTFKAMDISFFKTLDVAQDQSIYVNLIKGNNGKVVGRSCMSESDCTKIKAQEADECMGVPSNSCYCMTDECTGGSGFGMTLVSLITILMH</sequence>
<proteinExistence type="predicted"/>
<feature type="chain" id="PRO_5043932823" evidence="1">
    <location>
        <begin position="20"/>
        <end position="150"/>
    </location>
</feature>
<keyword evidence="3" id="KW-1185">Reference proteome</keyword>
<evidence type="ECO:0000256" key="1">
    <source>
        <dbReference type="SAM" id="SignalP"/>
    </source>
</evidence>
<reference evidence="2" key="1">
    <citation type="submission" date="2023-10" db="EMBL/GenBank/DDBJ databases">
        <title>Genome assembly of Pristionchus species.</title>
        <authorList>
            <person name="Yoshida K."/>
            <person name="Sommer R.J."/>
        </authorList>
    </citation>
    <scope>NUCLEOTIDE SEQUENCE</scope>
    <source>
        <strain evidence="2">RS0144</strain>
    </source>
</reference>
<dbReference type="AlphaFoldDB" id="A0AAV5TFT3"/>
<keyword evidence="1" id="KW-0732">Signal</keyword>
<dbReference type="Proteomes" id="UP001432027">
    <property type="component" value="Unassembled WGS sequence"/>
</dbReference>
<dbReference type="EMBL" id="BTSX01000004">
    <property type="protein sequence ID" value="GMS93464.1"/>
    <property type="molecule type" value="Genomic_DNA"/>
</dbReference>
<feature type="non-terminal residue" evidence="2">
    <location>
        <position position="150"/>
    </location>
</feature>
<name>A0AAV5TFT3_9BILA</name>
<comment type="caution">
    <text evidence="2">The sequence shown here is derived from an EMBL/GenBank/DDBJ whole genome shotgun (WGS) entry which is preliminary data.</text>
</comment>
<accession>A0AAV5TFT3</accession>
<evidence type="ECO:0000313" key="2">
    <source>
        <dbReference type="EMBL" id="GMS93464.1"/>
    </source>
</evidence>
<organism evidence="2 3">
    <name type="scientific">Pristionchus entomophagus</name>
    <dbReference type="NCBI Taxonomy" id="358040"/>
    <lineage>
        <taxon>Eukaryota</taxon>
        <taxon>Metazoa</taxon>
        <taxon>Ecdysozoa</taxon>
        <taxon>Nematoda</taxon>
        <taxon>Chromadorea</taxon>
        <taxon>Rhabditida</taxon>
        <taxon>Rhabditina</taxon>
        <taxon>Diplogasteromorpha</taxon>
        <taxon>Diplogasteroidea</taxon>
        <taxon>Neodiplogasteridae</taxon>
        <taxon>Pristionchus</taxon>
    </lineage>
</organism>
<feature type="signal peptide" evidence="1">
    <location>
        <begin position="1"/>
        <end position="19"/>
    </location>
</feature>
<evidence type="ECO:0000313" key="3">
    <source>
        <dbReference type="Proteomes" id="UP001432027"/>
    </source>
</evidence>
<protein>
    <submittedName>
        <fullName evidence="2">Uncharacterized protein</fullName>
    </submittedName>
</protein>
<gene>
    <name evidence="2" type="ORF">PENTCL1PPCAC_15639</name>
</gene>